<dbReference type="Proteomes" id="UP000002247">
    <property type="component" value="Chromosome"/>
</dbReference>
<dbReference type="HOGENOM" id="CLU_2144087_0_0_11"/>
<dbReference type="RefSeq" id="WP_013139178.1">
    <property type="nucleotide sequence ID" value="NC_014168.1"/>
</dbReference>
<dbReference type="EMBL" id="CP001958">
    <property type="protein sequence ID" value="ADG98728.1"/>
    <property type="molecule type" value="Genomic_DNA"/>
</dbReference>
<reference evidence="2 3" key="1">
    <citation type="journal article" date="2010" name="Stand. Genomic Sci.">
        <title>Complete genome sequence of Segniliparus rotundus type strain (CDC 1076).</title>
        <authorList>
            <person name="Sikorski J."/>
            <person name="Lapidus A."/>
            <person name="Copeland A."/>
            <person name="Misra M."/>
            <person name="Glavina Del Rio T."/>
            <person name="Nolan M."/>
            <person name="Lucas S."/>
            <person name="Chen F."/>
            <person name="Tice H."/>
            <person name="Cheng J.F."/>
            <person name="Jando M."/>
            <person name="Schneider S."/>
            <person name="Bruce D."/>
            <person name="Goodwin L."/>
            <person name="Pitluck S."/>
            <person name="Liolios K."/>
            <person name="Mikhailova N."/>
            <person name="Pati A."/>
            <person name="Ivanova N."/>
            <person name="Mavromatis K."/>
            <person name="Chen A."/>
            <person name="Palaniappan K."/>
            <person name="Chertkov O."/>
            <person name="Land M."/>
            <person name="Hauser L."/>
            <person name="Chang Y.J."/>
            <person name="Jeffries C.D."/>
            <person name="Brettin T."/>
            <person name="Detter J.C."/>
            <person name="Han C."/>
            <person name="Rohde M."/>
            <person name="Goker M."/>
            <person name="Bristow J."/>
            <person name="Eisen J.A."/>
            <person name="Markowitz V."/>
            <person name="Hugenholtz P."/>
            <person name="Kyrpides N.C."/>
            <person name="Klenk H.P."/>
        </authorList>
    </citation>
    <scope>NUCLEOTIDE SEQUENCE [LARGE SCALE GENOMIC DNA]</scope>
    <source>
        <strain evidence="3">ATCC BAA-972 / CDC 1076 / CIP 108378 / DSM 44985 / JCM 13578</strain>
    </source>
</reference>
<evidence type="ECO:0000256" key="1">
    <source>
        <dbReference type="SAM" id="SignalP"/>
    </source>
</evidence>
<evidence type="ECO:0000313" key="3">
    <source>
        <dbReference type="Proteomes" id="UP000002247"/>
    </source>
</evidence>
<sequence length="112" mass="11405">MARMSLGRRSLAAAVLAAALGSTTVAASAEGSWYVVSCARYVEAGAAPDGQARREGTAVGVGETEEVALEQAQGQGNGMSHHVGEPCATYGPMGRAAAMSLSGELEEHRDEP</sequence>
<feature type="chain" id="PRO_5038827627" evidence="1">
    <location>
        <begin position="28"/>
        <end position="112"/>
    </location>
</feature>
<protein>
    <submittedName>
        <fullName evidence="2">Uncharacterized protein</fullName>
    </submittedName>
</protein>
<name>D6ZA58_SEGRD</name>
<gene>
    <name evidence="2" type="ordered locus">Srot_2278</name>
</gene>
<keyword evidence="1" id="KW-0732">Signal</keyword>
<organism evidence="2 3">
    <name type="scientific">Segniliparus rotundus (strain ATCC BAA-972 / CDC 1076 / CIP 108378 / DSM 44985 / JCM 13578)</name>
    <dbReference type="NCBI Taxonomy" id="640132"/>
    <lineage>
        <taxon>Bacteria</taxon>
        <taxon>Bacillati</taxon>
        <taxon>Actinomycetota</taxon>
        <taxon>Actinomycetes</taxon>
        <taxon>Mycobacteriales</taxon>
        <taxon>Segniliparaceae</taxon>
        <taxon>Segniliparus</taxon>
    </lineage>
</organism>
<evidence type="ECO:0000313" key="2">
    <source>
        <dbReference type="EMBL" id="ADG98728.1"/>
    </source>
</evidence>
<dbReference type="KEGG" id="srt:Srot_2278"/>
<dbReference type="STRING" id="640132.Srot_2278"/>
<accession>D6ZA58</accession>
<keyword evidence="3" id="KW-1185">Reference proteome</keyword>
<proteinExistence type="predicted"/>
<dbReference type="AlphaFoldDB" id="D6ZA58"/>
<feature type="signal peptide" evidence="1">
    <location>
        <begin position="1"/>
        <end position="27"/>
    </location>
</feature>